<gene>
    <name evidence="2" type="ORF">ACFO8L_30105</name>
</gene>
<proteinExistence type="predicted"/>
<reference evidence="3" key="1">
    <citation type="journal article" date="2019" name="Int. J. Syst. Evol. Microbiol.">
        <title>The Global Catalogue of Microorganisms (GCM) 10K type strain sequencing project: providing services to taxonomists for standard genome sequencing and annotation.</title>
        <authorList>
            <consortium name="The Broad Institute Genomics Platform"/>
            <consortium name="The Broad Institute Genome Sequencing Center for Infectious Disease"/>
            <person name="Wu L."/>
            <person name="Ma J."/>
        </authorList>
    </citation>
    <scope>NUCLEOTIDE SEQUENCE [LARGE SCALE GENOMIC DNA]</scope>
    <source>
        <strain evidence="3">CCUG 49560</strain>
    </source>
</reference>
<dbReference type="SUPFAM" id="SSF47413">
    <property type="entry name" value="lambda repressor-like DNA-binding domains"/>
    <property type="match status" value="1"/>
</dbReference>
<dbReference type="Pfam" id="PF19054">
    <property type="entry name" value="DUF5753"/>
    <property type="match status" value="1"/>
</dbReference>
<dbReference type="EMBL" id="JBHSFN010000022">
    <property type="protein sequence ID" value="MFC4590381.1"/>
    <property type="molecule type" value="Genomic_DNA"/>
</dbReference>
<dbReference type="InterPro" id="IPR043917">
    <property type="entry name" value="DUF5753"/>
</dbReference>
<dbReference type="Gene3D" id="1.10.260.40">
    <property type="entry name" value="lambda repressor-like DNA-binding domains"/>
    <property type="match status" value="1"/>
</dbReference>
<dbReference type="PROSITE" id="PS50943">
    <property type="entry name" value="HTH_CROC1"/>
    <property type="match status" value="1"/>
</dbReference>
<evidence type="ECO:0000313" key="3">
    <source>
        <dbReference type="Proteomes" id="UP001595891"/>
    </source>
</evidence>
<sequence length="288" mass="31645">MSSSPPSPYASARQARQDLAHRLREMRQDADLTARALAAAAGWHESKTSRIEHGHKAPSDSDIRAWCRACGEEDQIPDLIAAARSASSMYVEWRRRHRAGLRHIQQSGIPLYQATRHFRVYCSNVIPGLLQTPGYAHAMLTAFGAFHGTADGPDDLDSAVSARMERSRVLFEGSRRFAVLIEDSVLYYPIADAEVMAGQLGHLLALMALPSVSLGVIPRTAPRQMWTCEAFNIFDDDRVFVELLSASLTITAPHEVDMYVKGFARLAETAVYGAPARALITAAIGRLT</sequence>
<accession>A0ABV9EL40</accession>
<dbReference type="InterPro" id="IPR010982">
    <property type="entry name" value="Lambda_DNA-bd_dom_sf"/>
</dbReference>
<keyword evidence="3" id="KW-1185">Reference proteome</keyword>
<feature type="domain" description="HTH cro/C1-type" evidence="1">
    <location>
        <begin position="23"/>
        <end position="79"/>
    </location>
</feature>
<dbReference type="InterPro" id="IPR001387">
    <property type="entry name" value="Cro/C1-type_HTH"/>
</dbReference>
<evidence type="ECO:0000313" key="2">
    <source>
        <dbReference type="EMBL" id="MFC4590381.1"/>
    </source>
</evidence>
<dbReference type="RefSeq" id="WP_262844132.1">
    <property type="nucleotide sequence ID" value="NZ_JANZYP010000025.1"/>
</dbReference>
<organism evidence="2 3">
    <name type="scientific">Sphaerisporangium corydalis</name>
    <dbReference type="NCBI Taxonomy" id="1441875"/>
    <lineage>
        <taxon>Bacteria</taxon>
        <taxon>Bacillati</taxon>
        <taxon>Actinomycetota</taxon>
        <taxon>Actinomycetes</taxon>
        <taxon>Streptosporangiales</taxon>
        <taxon>Streptosporangiaceae</taxon>
        <taxon>Sphaerisporangium</taxon>
    </lineage>
</organism>
<dbReference type="Proteomes" id="UP001595891">
    <property type="component" value="Unassembled WGS sequence"/>
</dbReference>
<protein>
    <submittedName>
        <fullName evidence="2">DUF5753 domain-containing protein</fullName>
    </submittedName>
</protein>
<dbReference type="Pfam" id="PF13560">
    <property type="entry name" value="HTH_31"/>
    <property type="match status" value="1"/>
</dbReference>
<dbReference type="SMART" id="SM00530">
    <property type="entry name" value="HTH_XRE"/>
    <property type="match status" value="1"/>
</dbReference>
<name>A0ABV9EL40_9ACTN</name>
<comment type="caution">
    <text evidence="2">The sequence shown here is derived from an EMBL/GenBank/DDBJ whole genome shotgun (WGS) entry which is preliminary data.</text>
</comment>
<evidence type="ECO:0000259" key="1">
    <source>
        <dbReference type="PROSITE" id="PS50943"/>
    </source>
</evidence>